<keyword evidence="11" id="KW-0915">Sodium</keyword>
<evidence type="ECO:0000256" key="8">
    <source>
        <dbReference type="ARBA" id="ARBA00023303"/>
    </source>
</evidence>
<keyword evidence="13" id="KW-1185">Reference proteome</keyword>
<evidence type="ECO:0000256" key="7">
    <source>
        <dbReference type="ARBA" id="ARBA00023136"/>
    </source>
</evidence>
<dbReference type="PANTHER" id="PTHR28259">
    <property type="entry name" value="FLUORIDE EXPORT PROTEIN 1-RELATED"/>
    <property type="match status" value="1"/>
</dbReference>
<evidence type="ECO:0000256" key="11">
    <source>
        <dbReference type="HAMAP-Rule" id="MF_00454"/>
    </source>
</evidence>
<comment type="catalytic activity">
    <reaction evidence="10">
        <text>fluoride(in) = fluoride(out)</text>
        <dbReference type="Rhea" id="RHEA:76159"/>
        <dbReference type="ChEBI" id="CHEBI:17051"/>
    </reaction>
    <physiologicalReaction direction="left-to-right" evidence="10">
        <dbReference type="Rhea" id="RHEA:76160"/>
    </physiologicalReaction>
</comment>
<dbReference type="GO" id="GO:0005886">
    <property type="term" value="C:plasma membrane"/>
    <property type="evidence" value="ECO:0007669"/>
    <property type="project" value="UniProtKB-SubCell"/>
</dbReference>
<sequence>MKNVVLIFLGGGFGSVLRYYTVIGMARLLPKAAFPWGVLTANLCGSFILGFLFALPAMKDKGSGPWLFAATGVLGGYTTFSTLANDSWLLLLNQHSWLALFNAIGSILLGITAAACGWWAGSRLA</sequence>
<dbReference type="InterPro" id="IPR003691">
    <property type="entry name" value="FluC"/>
</dbReference>
<feature type="binding site" evidence="11">
    <location>
        <position position="78"/>
    </location>
    <ligand>
        <name>Na(+)</name>
        <dbReference type="ChEBI" id="CHEBI:29101"/>
        <note>structural</note>
    </ligand>
</feature>
<comment type="similarity">
    <text evidence="9 11">Belongs to the fluoride channel Fluc/FEX (TC 1.A.43) family.</text>
</comment>
<evidence type="ECO:0000256" key="3">
    <source>
        <dbReference type="ARBA" id="ARBA00022519"/>
    </source>
</evidence>
<feature type="binding site" evidence="11">
    <location>
        <position position="75"/>
    </location>
    <ligand>
        <name>Na(+)</name>
        <dbReference type="ChEBI" id="CHEBI:29101"/>
        <note>structural</note>
    </ligand>
</feature>
<dbReference type="EMBL" id="JACHIG010000005">
    <property type="protein sequence ID" value="MBB5033233.1"/>
    <property type="molecule type" value="Genomic_DNA"/>
</dbReference>
<protein>
    <recommendedName>
        <fullName evidence="11">Fluoride-specific ion channel FluC</fullName>
    </recommendedName>
</protein>
<evidence type="ECO:0000256" key="5">
    <source>
        <dbReference type="ARBA" id="ARBA00022989"/>
    </source>
</evidence>
<keyword evidence="2 11" id="KW-1003">Cell membrane</keyword>
<gene>
    <name evidence="11" type="primary">fluC</name>
    <name evidence="11" type="synonym">crcB</name>
    <name evidence="12" type="ORF">HNQ65_002816</name>
</gene>
<keyword evidence="11" id="KW-0479">Metal-binding</keyword>
<name>A0A7W7YBM7_9BACT</name>
<feature type="transmembrane region" description="Helical" evidence="11">
    <location>
        <begin position="34"/>
        <end position="54"/>
    </location>
</feature>
<keyword evidence="8 11" id="KW-0407">Ion channel</keyword>
<comment type="function">
    <text evidence="11">Fluoride-specific ion channel. Important for reducing fluoride concentration in the cell, thus reducing its toxicity.</text>
</comment>
<dbReference type="Proteomes" id="UP000590740">
    <property type="component" value="Unassembled WGS sequence"/>
</dbReference>
<keyword evidence="5 11" id="KW-1133">Transmembrane helix</keyword>
<proteinExistence type="inferred from homology"/>
<dbReference type="GO" id="GO:0046872">
    <property type="term" value="F:metal ion binding"/>
    <property type="evidence" value="ECO:0007669"/>
    <property type="project" value="UniProtKB-KW"/>
</dbReference>
<comment type="subcellular location">
    <subcellularLocation>
        <location evidence="1 11">Cell membrane</location>
        <topology evidence="1 11">Multi-pass membrane protein</topology>
    </subcellularLocation>
</comment>
<evidence type="ECO:0000256" key="4">
    <source>
        <dbReference type="ARBA" id="ARBA00022692"/>
    </source>
</evidence>
<evidence type="ECO:0000256" key="2">
    <source>
        <dbReference type="ARBA" id="ARBA00022475"/>
    </source>
</evidence>
<dbReference type="HAMAP" id="MF_00454">
    <property type="entry name" value="FluC"/>
    <property type="match status" value="1"/>
</dbReference>
<dbReference type="GO" id="GO:0062054">
    <property type="term" value="F:fluoride channel activity"/>
    <property type="evidence" value="ECO:0007669"/>
    <property type="project" value="UniProtKB-UniRule"/>
</dbReference>
<feature type="transmembrane region" description="Helical" evidence="11">
    <location>
        <begin position="96"/>
        <end position="120"/>
    </location>
</feature>
<comment type="caution">
    <text evidence="12">The sequence shown here is derived from an EMBL/GenBank/DDBJ whole genome shotgun (WGS) entry which is preliminary data.</text>
</comment>
<evidence type="ECO:0000313" key="12">
    <source>
        <dbReference type="EMBL" id="MBB5033233.1"/>
    </source>
</evidence>
<keyword evidence="4 11" id="KW-0812">Transmembrane</keyword>
<dbReference type="Pfam" id="PF02537">
    <property type="entry name" value="CRCB"/>
    <property type="match status" value="1"/>
</dbReference>
<keyword evidence="11" id="KW-0813">Transport</keyword>
<keyword evidence="7 11" id="KW-0472">Membrane</keyword>
<organism evidence="12 13">
    <name type="scientific">Prosthecobacter vanneervenii</name>
    <dbReference type="NCBI Taxonomy" id="48466"/>
    <lineage>
        <taxon>Bacteria</taxon>
        <taxon>Pseudomonadati</taxon>
        <taxon>Verrucomicrobiota</taxon>
        <taxon>Verrucomicrobiia</taxon>
        <taxon>Verrucomicrobiales</taxon>
        <taxon>Verrucomicrobiaceae</taxon>
        <taxon>Prosthecobacter</taxon>
    </lineage>
</organism>
<evidence type="ECO:0000256" key="1">
    <source>
        <dbReference type="ARBA" id="ARBA00004651"/>
    </source>
</evidence>
<dbReference type="RefSeq" id="WP_184340145.1">
    <property type="nucleotide sequence ID" value="NZ_JACHIG010000005.1"/>
</dbReference>
<evidence type="ECO:0000313" key="13">
    <source>
        <dbReference type="Proteomes" id="UP000590740"/>
    </source>
</evidence>
<evidence type="ECO:0000256" key="6">
    <source>
        <dbReference type="ARBA" id="ARBA00023065"/>
    </source>
</evidence>
<feature type="transmembrane region" description="Helical" evidence="11">
    <location>
        <begin position="66"/>
        <end position="84"/>
    </location>
</feature>
<accession>A0A7W7YBM7</accession>
<dbReference type="AlphaFoldDB" id="A0A7W7YBM7"/>
<reference evidence="12 13" key="1">
    <citation type="submission" date="2020-08" db="EMBL/GenBank/DDBJ databases">
        <title>Genomic Encyclopedia of Type Strains, Phase IV (KMG-IV): sequencing the most valuable type-strain genomes for metagenomic binning, comparative biology and taxonomic classification.</title>
        <authorList>
            <person name="Goeker M."/>
        </authorList>
    </citation>
    <scope>NUCLEOTIDE SEQUENCE [LARGE SCALE GENOMIC DNA]</scope>
    <source>
        <strain evidence="12 13">DSM 12252</strain>
    </source>
</reference>
<dbReference type="NCBIfam" id="TIGR00494">
    <property type="entry name" value="crcB"/>
    <property type="match status" value="1"/>
</dbReference>
<dbReference type="GO" id="GO:0140114">
    <property type="term" value="P:cellular detoxification of fluoride"/>
    <property type="evidence" value="ECO:0007669"/>
    <property type="project" value="UniProtKB-UniRule"/>
</dbReference>
<dbReference type="PANTHER" id="PTHR28259:SF1">
    <property type="entry name" value="FLUORIDE EXPORT PROTEIN 1-RELATED"/>
    <property type="match status" value="1"/>
</dbReference>
<keyword evidence="6 11" id="KW-0406">Ion transport</keyword>
<comment type="activity regulation">
    <text evidence="11">Na(+) is not transported, but it plays an essential structural role and its presence is essential for fluoride channel function.</text>
</comment>
<evidence type="ECO:0000256" key="9">
    <source>
        <dbReference type="ARBA" id="ARBA00035120"/>
    </source>
</evidence>
<keyword evidence="3" id="KW-0997">Cell inner membrane</keyword>
<evidence type="ECO:0000256" key="10">
    <source>
        <dbReference type="ARBA" id="ARBA00035585"/>
    </source>
</evidence>